<protein>
    <recommendedName>
        <fullName evidence="3">nucleoside-diphosphate kinase</fullName>
        <ecNumber evidence="3">2.7.4.6</ecNumber>
    </recommendedName>
</protein>
<dbReference type="AlphaFoldDB" id="A0A3B1D9P7"/>
<evidence type="ECO:0000259" key="6">
    <source>
        <dbReference type="SMART" id="SM00562"/>
    </source>
</evidence>
<keyword evidence="4 7" id="KW-0808">Transferase</keyword>
<dbReference type="SUPFAM" id="SSF54919">
    <property type="entry name" value="Nucleoside diphosphate kinase, NDK"/>
    <property type="match status" value="1"/>
</dbReference>
<dbReference type="GO" id="GO:0006183">
    <property type="term" value="P:GTP biosynthetic process"/>
    <property type="evidence" value="ECO:0007669"/>
    <property type="project" value="InterPro"/>
</dbReference>
<keyword evidence="5 7" id="KW-0418">Kinase</keyword>
<accession>A0A3B1D9P7</accession>
<evidence type="ECO:0000313" key="7">
    <source>
        <dbReference type="EMBL" id="VAX37482.1"/>
    </source>
</evidence>
<dbReference type="PRINTS" id="PR01243">
    <property type="entry name" value="NUCDPKINASE"/>
</dbReference>
<gene>
    <name evidence="7" type="ORF">MNBD_UNCLBAC01-541</name>
</gene>
<sequence length="167" mass="18748">MKEAALVIIKPDGISKNLIGNVMTKFADTGLEIVATRVVRTTRKLAENHYEHLKDRPFFKDTVDYFIGTFHKRKNLVAIVYFGNNAVKKCRKVAGATNPEEADPASIRGSYGRITTKGIYENVVHVSSDKAEAEREIKLWFRPAGIAVSLYPSNVKTIEAHKEKVWA</sequence>
<dbReference type="InterPro" id="IPR036850">
    <property type="entry name" value="NDK-like_dom_sf"/>
</dbReference>
<dbReference type="Pfam" id="PF00334">
    <property type="entry name" value="NDK"/>
    <property type="match status" value="1"/>
</dbReference>
<evidence type="ECO:0000256" key="4">
    <source>
        <dbReference type="ARBA" id="ARBA00022679"/>
    </source>
</evidence>
<comment type="cofactor">
    <cofactor evidence="1">
        <name>Mg(2+)</name>
        <dbReference type="ChEBI" id="CHEBI:18420"/>
    </cofactor>
</comment>
<evidence type="ECO:0000256" key="2">
    <source>
        <dbReference type="ARBA" id="ARBA00008142"/>
    </source>
</evidence>
<evidence type="ECO:0000256" key="1">
    <source>
        <dbReference type="ARBA" id="ARBA00001946"/>
    </source>
</evidence>
<proteinExistence type="inferred from homology"/>
<dbReference type="EMBL" id="UOGJ01000129">
    <property type="protein sequence ID" value="VAX37482.1"/>
    <property type="molecule type" value="Genomic_DNA"/>
</dbReference>
<dbReference type="EC" id="2.7.4.6" evidence="3"/>
<dbReference type="GO" id="GO:0004550">
    <property type="term" value="F:nucleoside diphosphate kinase activity"/>
    <property type="evidence" value="ECO:0007669"/>
    <property type="project" value="UniProtKB-EC"/>
</dbReference>
<name>A0A3B1D9P7_9ZZZZ</name>
<organism evidence="7">
    <name type="scientific">hydrothermal vent metagenome</name>
    <dbReference type="NCBI Taxonomy" id="652676"/>
    <lineage>
        <taxon>unclassified sequences</taxon>
        <taxon>metagenomes</taxon>
        <taxon>ecological metagenomes</taxon>
    </lineage>
</organism>
<evidence type="ECO:0000256" key="3">
    <source>
        <dbReference type="ARBA" id="ARBA00012966"/>
    </source>
</evidence>
<dbReference type="SMART" id="SM00562">
    <property type="entry name" value="NDK"/>
    <property type="match status" value="1"/>
</dbReference>
<dbReference type="InterPro" id="IPR034907">
    <property type="entry name" value="NDK-like_dom"/>
</dbReference>
<feature type="domain" description="Nucleoside diphosphate kinase-like" evidence="6">
    <location>
        <begin position="2"/>
        <end position="148"/>
    </location>
</feature>
<dbReference type="PROSITE" id="PS51374">
    <property type="entry name" value="NDPK_LIKE"/>
    <property type="match status" value="1"/>
</dbReference>
<dbReference type="GO" id="GO:0006228">
    <property type="term" value="P:UTP biosynthetic process"/>
    <property type="evidence" value="ECO:0007669"/>
    <property type="project" value="InterPro"/>
</dbReference>
<comment type="similarity">
    <text evidence="2">Belongs to the NDK family.</text>
</comment>
<dbReference type="PANTHER" id="PTHR11349">
    <property type="entry name" value="NUCLEOSIDE DIPHOSPHATE KINASE"/>
    <property type="match status" value="1"/>
</dbReference>
<dbReference type="InterPro" id="IPR001564">
    <property type="entry name" value="Nucleoside_diP_kinase"/>
</dbReference>
<dbReference type="Gene3D" id="3.30.70.141">
    <property type="entry name" value="Nucleoside diphosphate kinase-like domain"/>
    <property type="match status" value="1"/>
</dbReference>
<dbReference type="GO" id="GO:0006241">
    <property type="term" value="P:CTP biosynthetic process"/>
    <property type="evidence" value="ECO:0007669"/>
    <property type="project" value="InterPro"/>
</dbReference>
<evidence type="ECO:0000256" key="5">
    <source>
        <dbReference type="ARBA" id="ARBA00022777"/>
    </source>
</evidence>
<reference evidence="7" key="1">
    <citation type="submission" date="2018-06" db="EMBL/GenBank/DDBJ databases">
        <authorList>
            <person name="Zhirakovskaya E."/>
        </authorList>
    </citation>
    <scope>NUCLEOTIDE SEQUENCE</scope>
</reference>